<dbReference type="OrthoDB" id="420264at2759"/>
<dbReference type="InterPro" id="IPR029035">
    <property type="entry name" value="DHS-like_NAD/FAD-binding_dom"/>
</dbReference>
<feature type="binding site" evidence="8">
    <location>
        <position position="296"/>
    </location>
    <ligand>
        <name>Zn(2+)</name>
        <dbReference type="ChEBI" id="CHEBI:29105"/>
    </ligand>
</feature>
<feature type="binding site" evidence="8">
    <location>
        <position position="325"/>
    </location>
    <ligand>
        <name>Zn(2+)</name>
        <dbReference type="ChEBI" id="CHEBI:29105"/>
    </ligand>
</feature>
<proteinExistence type="predicted"/>
<keyword evidence="5" id="KW-0520">NAD</keyword>
<dbReference type="InterPro" id="IPR003000">
    <property type="entry name" value="Sirtuin"/>
</dbReference>
<evidence type="ECO:0000256" key="3">
    <source>
        <dbReference type="ARBA" id="ARBA00022723"/>
    </source>
</evidence>
<dbReference type="PROSITE" id="PS50305">
    <property type="entry name" value="SIRTUIN"/>
    <property type="match status" value="1"/>
</dbReference>
<dbReference type="InterPro" id="IPR026590">
    <property type="entry name" value="Ssirtuin_cat_dom"/>
</dbReference>
<feature type="binding site" evidence="8">
    <location>
        <position position="322"/>
    </location>
    <ligand>
        <name>Zn(2+)</name>
        <dbReference type="ChEBI" id="CHEBI:29105"/>
    </ligand>
</feature>
<comment type="catalytic activity">
    <reaction evidence="7">
        <text>N(6)-tetradecanoyl-L-lysyl-[protein] + NAD(+) + H2O = 2''-O-tetradecanoyl-ADP-D-ribose + nicotinamide + L-lysyl-[protein]</text>
        <dbReference type="Rhea" id="RHEA:70567"/>
        <dbReference type="Rhea" id="RHEA-COMP:9752"/>
        <dbReference type="Rhea" id="RHEA-COMP:15437"/>
        <dbReference type="ChEBI" id="CHEBI:15377"/>
        <dbReference type="ChEBI" id="CHEBI:17154"/>
        <dbReference type="ChEBI" id="CHEBI:29969"/>
        <dbReference type="ChEBI" id="CHEBI:57540"/>
        <dbReference type="ChEBI" id="CHEBI:141129"/>
        <dbReference type="ChEBI" id="CHEBI:189674"/>
    </reaction>
    <physiologicalReaction direction="left-to-right" evidence="7">
        <dbReference type="Rhea" id="RHEA:70568"/>
    </physiologicalReaction>
</comment>
<comment type="cofactor">
    <cofactor evidence="1">
        <name>Zn(2+)</name>
        <dbReference type="ChEBI" id="CHEBI:29105"/>
    </cofactor>
</comment>
<dbReference type="PANTHER" id="PTHR11085:SF6">
    <property type="entry name" value="NAD-DEPENDENT PROTEIN DEACETYLASE SIRTUIN-2"/>
    <property type="match status" value="1"/>
</dbReference>
<sequence length="483" mass="54329">MTKAVSLAKAMLLSPSLSHSFRLSYRFSLRLSYWLRAWQGWSPVRLAHTNVYQHKAGVAMFVQIRTTFRLAAAGPFITSNRTFNKNMSHKKGSEADSATTSGKEGSSSKATESTTSRKDSLKDDGGERNKMPNLYDRFVTSFESALASITKGDEVSKQKLSSLTIEGVADYIRQGKAKNIIFMVGAGISTSAGIPDFRSPNTGLYDSLEEYNLPDPMCIFDIGYFSRNPEPFYRVAKKLFPTTLKPTPCHYFIRMMDEKGLLLRCFTQNIDSLEFVANINTDKFVTAHGSHRTSTCLKCREKYDLKWITEKINDKDCVVARCDKCNGIVKPDIVFFGENLPRRFFNRSISDFPKCDLLIIMGTSLVVQPFASLINEVADDVPRLLINLTEAGRAGFFEGAFGMRGLCYGDKDNYRDVFWQGTCDDGVFLLAELLGWKNELVKTIHNGWAEIDKRNAAKLNSAKKDAEHSAEQHDEDDKRQKSP</sequence>
<evidence type="ECO:0000313" key="11">
    <source>
        <dbReference type="EMBL" id="KHN73736.1"/>
    </source>
</evidence>
<evidence type="ECO:0000256" key="8">
    <source>
        <dbReference type="PROSITE-ProRule" id="PRU00236"/>
    </source>
</evidence>
<feature type="domain" description="Deacetylase sirtuin-type" evidence="10">
    <location>
        <begin position="158"/>
        <end position="437"/>
    </location>
</feature>
<dbReference type="GO" id="GO:0017136">
    <property type="term" value="F:histone deacetylase activity, NAD-dependent"/>
    <property type="evidence" value="ECO:0007669"/>
    <property type="project" value="TreeGrafter"/>
</dbReference>
<reference evidence="11 12" key="1">
    <citation type="submission" date="2014-11" db="EMBL/GenBank/DDBJ databases">
        <title>Genetic blueprint of the zoonotic pathogen Toxocara canis.</title>
        <authorList>
            <person name="Zhu X.-Q."/>
            <person name="Korhonen P.K."/>
            <person name="Cai H."/>
            <person name="Young N.D."/>
            <person name="Nejsum P."/>
            <person name="von Samson-Himmelstjerna G."/>
            <person name="Boag P.R."/>
            <person name="Tan P."/>
            <person name="Li Q."/>
            <person name="Min J."/>
            <person name="Yang Y."/>
            <person name="Wang X."/>
            <person name="Fang X."/>
            <person name="Hall R.S."/>
            <person name="Hofmann A."/>
            <person name="Sternberg P.W."/>
            <person name="Jex A.R."/>
            <person name="Gasser R.B."/>
        </authorList>
    </citation>
    <scope>NUCLEOTIDE SEQUENCE [LARGE SCALE GENOMIC DNA]</scope>
    <source>
        <strain evidence="11">PN_DK_2014</strain>
    </source>
</reference>
<keyword evidence="3 8" id="KW-0479">Metal-binding</keyword>
<feature type="binding site" evidence="8">
    <location>
        <position position="299"/>
    </location>
    <ligand>
        <name>Zn(2+)</name>
        <dbReference type="ChEBI" id="CHEBI:29105"/>
    </ligand>
</feature>
<evidence type="ECO:0000313" key="12">
    <source>
        <dbReference type="Proteomes" id="UP000031036"/>
    </source>
</evidence>
<evidence type="ECO:0000256" key="4">
    <source>
        <dbReference type="ARBA" id="ARBA00022833"/>
    </source>
</evidence>
<dbReference type="STRING" id="6265.A0A0B2URY5"/>
<dbReference type="AlphaFoldDB" id="A0A0B2URY5"/>
<keyword evidence="2" id="KW-0808">Transferase</keyword>
<dbReference type="GO" id="GO:0046872">
    <property type="term" value="F:metal ion binding"/>
    <property type="evidence" value="ECO:0007669"/>
    <property type="project" value="UniProtKB-KW"/>
</dbReference>
<dbReference type="InterPro" id="IPR026591">
    <property type="entry name" value="Sirtuin_cat_small_dom_sf"/>
</dbReference>
<evidence type="ECO:0000256" key="1">
    <source>
        <dbReference type="ARBA" id="ARBA00001947"/>
    </source>
</evidence>
<dbReference type="EMBL" id="JPKZ01003062">
    <property type="protein sequence ID" value="KHN73736.1"/>
    <property type="molecule type" value="Genomic_DNA"/>
</dbReference>
<comment type="caution">
    <text evidence="11">The sequence shown here is derived from an EMBL/GenBank/DDBJ whole genome shotgun (WGS) entry which is preliminary data.</text>
</comment>
<keyword evidence="12" id="KW-1185">Reference proteome</keyword>
<gene>
    <name evidence="11" type="primary">sirt2</name>
    <name evidence="11" type="ORF">Tcan_03879</name>
</gene>
<dbReference type="GO" id="GO:0005634">
    <property type="term" value="C:nucleus"/>
    <property type="evidence" value="ECO:0007669"/>
    <property type="project" value="TreeGrafter"/>
</dbReference>
<feature type="compositionally biased region" description="Polar residues" evidence="9">
    <location>
        <begin position="96"/>
        <end position="114"/>
    </location>
</feature>
<protein>
    <submittedName>
        <fullName evidence="11">NAD-dependent protein deacetylase sirtuin-2</fullName>
    </submittedName>
</protein>
<accession>A0A0B2URY5</accession>
<dbReference type="SUPFAM" id="SSF52467">
    <property type="entry name" value="DHS-like NAD/FAD-binding domain"/>
    <property type="match status" value="1"/>
</dbReference>
<keyword evidence="4 8" id="KW-0862">Zinc</keyword>
<feature type="compositionally biased region" description="Basic and acidic residues" evidence="9">
    <location>
        <begin position="115"/>
        <end position="130"/>
    </location>
</feature>
<dbReference type="GO" id="GO:0070403">
    <property type="term" value="F:NAD+ binding"/>
    <property type="evidence" value="ECO:0007669"/>
    <property type="project" value="InterPro"/>
</dbReference>
<organism evidence="11 12">
    <name type="scientific">Toxocara canis</name>
    <name type="common">Canine roundworm</name>
    <dbReference type="NCBI Taxonomy" id="6265"/>
    <lineage>
        <taxon>Eukaryota</taxon>
        <taxon>Metazoa</taxon>
        <taxon>Ecdysozoa</taxon>
        <taxon>Nematoda</taxon>
        <taxon>Chromadorea</taxon>
        <taxon>Rhabditida</taxon>
        <taxon>Spirurina</taxon>
        <taxon>Ascaridomorpha</taxon>
        <taxon>Ascaridoidea</taxon>
        <taxon>Toxocaridae</taxon>
        <taxon>Toxocara</taxon>
    </lineage>
</organism>
<evidence type="ECO:0000256" key="6">
    <source>
        <dbReference type="ARBA" id="ARBA00048378"/>
    </source>
</evidence>
<comment type="catalytic activity">
    <reaction evidence="6">
        <text>N(6)-hexadecanoyl-L-lysyl-[protein] + NAD(+) + H2O = 2''-O-hexadecanoyl-ADP-D-ribose + nicotinamide + L-lysyl-[protein]</text>
        <dbReference type="Rhea" id="RHEA:70563"/>
        <dbReference type="Rhea" id="RHEA-COMP:9752"/>
        <dbReference type="Rhea" id="RHEA-COMP:14175"/>
        <dbReference type="ChEBI" id="CHEBI:15377"/>
        <dbReference type="ChEBI" id="CHEBI:17154"/>
        <dbReference type="ChEBI" id="CHEBI:29969"/>
        <dbReference type="ChEBI" id="CHEBI:57540"/>
        <dbReference type="ChEBI" id="CHEBI:138936"/>
        <dbReference type="ChEBI" id="CHEBI:189673"/>
    </reaction>
    <physiologicalReaction direction="left-to-right" evidence="6">
        <dbReference type="Rhea" id="RHEA:70564"/>
    </physiologicalReaction>
</comment>
<dbReference type="Pfam" id="PF02146">
    <property type="entry name" value="SIR2"/>
    <property type="match status" value="1"/>
</dbReference>
<dbReference type="CDD" id="cd01408">
    <property type="entry name" value="SIRT1"/>
    <property type="match status" value="1"/>
</dbReference>
<evidence type="ECO:0000256" key="5">
    <source>
        <dbReference type="ARBA" id="ARBA00023027"/>
    </source>
</evidence>
<feature type="region of interest" description="Disordered" evidence="9">
    <location>
        <begin position="83"/>
        <end position="132"/>
    </location>
</feature>
<feature type="region of interest" description="Disordered" evidence="9">
    <location>
        <begin position="459"/>
        <end position="483"/>
    </location>
</feature>
<evidence type="ECO:0000259" key="10">
    <source>
        <dbReference type="PROSITE" id="PS50305"/>
    </source>
</evidence>
<dbReference type="Proteomes" id="UP000031036">
    <property type="component" value="Unassembled WGS sequence"/>
</dbReference>
<dbReference type="InterPro" id="IPR050134">
    <property type="entry name" value="NAD-dep_sirtuin_deacylases"/>
</dbReference>
<feature type="compositionally biased region" description="Basic and acidic residues" evidence="9">
    <location>
        <begin position="462"/>
        <end position="483"/>
    </location>
</feature>
<feature type="active site" description="Proton acceptor" evidence="8">
    <location>
        <position position="288"/>
    </location>
</feature>
<evidence type="ECO:0000256" key="2">
    <source>
        <dbReference type="ARBA" id="ARBA00022679"/>
    </source>
</evidence>
<dbReference type="PANTHER" id="PTHR11085">
    <property type="entry name" value="NAD-DEPENDENT PROTEIN DEACYLASE SIRTUIN-5, MITOCHONDRIAL-RELATED"/>
    <property type="match status" value="1"/>
</dbReference>
<evidence type="ECO:0000256" key="7">
    <source>
        <dbReference type="ARBA" id="ARBA00048905"/>
    </source>
</evidence>
<dbReference type="Gene3D" id="3.30.1600.10">
    <property type="entry name" value="SIR2/SIRT2 'Small Domain"/>
    <property type="match status" value="1"/>
</dbReference>
<evidence type="ECO:0000256" key="9">
    <source>
        <dbReference type="SAM" id="MobiDB-lite"/>
    </source>
</evidence>
<dbReference type="Gene3D" id="3.40.50.1220">
    <property type="entry name" value="TPP-binding domain"/>
    <property type="match status" value="1"/>
</dbReference>
<name>A0A0B2URY5_TOXCA</name>